<dbReference type="EMBL" id="SEKV01000107">
    <property type="protein sequence ID" value="TFY64169.1"/>
    <property type="molecule type" value="Genomic_DNA"/>
</dbReference>
<evidence type="ECO:0008006" key="3">
    <source>
        <dbReference type="Google" id="ProtNLM"/>
    </source>
</evidence>
<dbReference type="AlphaFoldDB" id="A0A4Y9YSU8"/>
<dbReference type="Proteomes" id="UP000298390">
    <property type="component" value="Unassembled WGS sequence"/>
</dbReference>
<dbReference type="STRING" id="34475.A0A4Y9YSU8"/>
<gene>
    <name evidence="1" type="ORF">EVJ58_g2803</name>
</gene>
<comment type="caution">
    <text evidence="1">The sequence shown here is derived from an EMBL/GenBank/DDBJ whole genome shotgun (WGS) entry which is preliminary data.</text>
</comment>
<protein>
    <recommendedName>
        <fullName evidence="3">ABM domain-containing protein</fullName>
    </recommendedName>
</protein>
<reference evidence="1 2" key="1">
    <citation type="submission" date="2019-01" db="EMBL/GenBank/DDBJ databases">
        <title>Genome sequencing of the rare red list fungi Fomitopsis rosea.</title>
        <authorList>
            <person name="Buettner E."/>
            <person name="Kellner H."/>
        </authorList>
    </citation>
    <scope>NUCLEOTIDE SEQUENCE [LARGE SCALE GENOMIC DNA]</scope>
    <source>
        <strain evidence="1 2">DSM 105464</strain>
    </source>
</reference>
<sequence>MSLPSMSLPTVELVVGRLRDGVSTTHPSFKKLRDACVIGGLPKQVYGVAVEDSQMLYWLIPDYDTIEPKDFLPKWPSDFCDYFKEIKEITTEEPVSFYMPRDSYAVLFPQKSTSVPITEIVVLELKSEADIDKYKTAQQAVVDAQSKEPTAHAPWFSMIKSDKGVSTGLVFVGWDSKETTSVGSSRLRPVPNPLAIKDLAKAINTNTNAYAATHFICTNPRVSFELPEMSTHPVELLIITVKAEITSDSAAFTVFREEASKTDDAVVRQAYGFQVNDPTRLYWLRQFREGTSPEAFGSFAQSKAVLDISASEAIVHNLHFKELPNEVFTAPVTEISTVTLKQEINPDEFTAYRASLTTILLQSPVFRGLARGVPEADRTTWTLLGWESIEGHHAWAKEHMGTTLEYFVKSVEKSAAVHVSWSVL</sequence>
<evidence type="ECO:0000313" key="1">
    <source>
        <dbReference type="EMBL" id="TFY64169.1"/>
    </source>
</evidence>
<evidence type="ECO:0000313" key="2">
    <source>
        <dbReference type="Proteomes" id="UP000298390"/>
    </source>
</evidence>
<accession>A0A4Y9YSU8</accession>
<organism evidence="1 2">
    <name type="scientific">Rhodofomes roseus</name>
    <dbReference type="NCBI Taxonomy" id="34475"/>
    <lineage>
        <taxon>Eukaryota</taxon>
        <taxon>Fungi</taxon>
        <taxon>Dikarya</taxon>
        <taxon>Basidiomycota</taxon>
        <taxon>Agaricomycotina</taxon>
        <taxon>Agaricomycetes</taxon>
        <taxon>Polyporales</taxon>
        <taxon>Rhodofomes</taxon>
    </lineage>
</organism>
<proteinExistence type="predicted"/>
<name>A0A4Y9YSU8_9APHY</name>